<dbReference type="EMBL" id="RBKT01000001">
    <property type="protein sequence ID" value="RKR89564.1"/>
    <property type="molecule type" value="Genomic_DNA"/>
</dbReference>
<sequence>MDEPRVPGAAGQGGGFEGASLRQRQFGAPVTGEQDRQLLERPVGADDVVHGGGADLGGESVDERGEVEGGVAVRVVARFDAAGDHTGGGDGPGVDVGDGEHELRAAYPELVAVVAGLGDRTDARAERAGRVFGGGVVTGSGAAAGDQEERGAGAVRALD</sequence>
<evidence type="ECO:0000313" key="2">
    <source>
        <dbReference type="EMBL" id="RKR89564.1"/>
    </source>
</evidence>
<reference evidence="2 3" key="1">
    <citation type="submission" date="2018-10" db="EMBL/GenBank/DDBJ databases">
        <title>Sequencing the genomes of 1000 actinobacteria strains.</title>
        <authorList>
            <person name="Klenk H.-P."/>
        </authorList>
    </citation>
    <scope>NUCLEOTIDE SEQUENCE [LARGE SCALE GENOMIC DNA]</scope>
    <source>
        <strain evidence="2 3">DSM 45175</strain>
    </source>
</reference>
<evidence type="ECO:0000256" key="1">
    <source>
        <dbReference type="SAM" id="MobiDB-lite"/>
    </source>
</evidence>
<feature type="region of interest" description="Disordered" evidence="1">
    <location>
        <begin position="1"/>
        <end position="65"/>
    </location>
</feature>
<organism evidence="2 3">
    <name type="scientific">Micromonospora pisi</name>
    <dbReference type="NCBI Taxonomy" id="589240"/>
    <lineage>
        <taxon>Bacteria</taxon>
        <taxon>Bacillati</taxon>
        <taxon>Actinomycetota</taxon>
        <taxon>Actinomycetes</taxon>
        <taxon>Micromonosporales</taxon>
        <taxon>Micromonosporaceae</taxon>
        <taxon>Micromonospora</taxon>
    </lineage>
</organism>
<evidence type="ECO:0000313" key="3">
    <source>
        <dbReference type="Proteomes" id="UP000277671"/>
    </source>
</evidence>
<protein>
    <submittedName>
        <fullName evidence="2">Uncharacterized protein</fullName>
    </submittedName>
</protein>
<comment type="caution">
    <text evidence="2">The sequence shown here is derived from an EMBL/GenBank/DDBJ whole genome shotgun (WGS) entry which is preliminary data.</text>
</comment>
<dbReference type="AlphaFoldDB" id="A0A495JMJ6"/>
<proteinExistence type="predicted"/>
<feature type="compositionally biased region" description="Gly residues" evidence="1">
    <location>
        <begin position="85"/>
        <end position="96"/>
    </location>
</feature>
<feature type="compositionally biased region" description="Basic and acidic residues" evidence="1">
    <location>
        <begin position="33"/>
        <end position="49"/>
    </location>
</feature>
<dbReference type="Proteomes" id="UP000277671">
    <property type="component" value="Unassembled WGS sequence"/>
</dbReference>
<feature type="region of interest" description="Disordered" evidence="1">
    <location>
        <begin position="136"/>
        <end position="159"/>
    </location>
</feature>
<accession>A0A495JMJ6</accession>
<dbReference type="RefSeq" id="WP_147457055.1">
    <property type="nucleotide sequence ID" value="NZ_RBKT01000001.1"/>
</dbReference>
<gene>
    <name evidence="2" type="ORF">BDK92_3919</name>
</gene>
<feature type="region of interest" description="Disordered" evidence="1">
    <location>
        <begin position="80"/>
        <end position="99"/>
    </location>
</feature>
<name>A0A495JMJ6_9ACTN</name>
<keyword evidence="3" id="KW-1185">Reference proteome</keyword>